<dbReference type="PROSITE" id="PS00036">
    <property type="entry name" value="BZIP_BASIC"/>
    <property type="match status" value="1"/>
</dbReference>
<feature type="compositionally biased region" description="Polar residues" evidence="2">
    <location>
        <begin position="311"/>
        <end position="328"/>
    </location>
</feature>
<evidence type="ECO:0000259" key="3">
    <source>
        <dbReference type="PROSITE" id="PS50217"/>
    </source>
</evidence>
<dbReference type="Proteomes" id="UP000198406">
    <property type="component" value="Unassembled WGS sequence"/>
</dbReference>
<dbReference type="AlphaFoldDB" id="A0A1Z5JPY7"/>
<feature type="compositionally biased region" description="Polar residues" evidence="2">
    <location>
        <begin position="288"/>
        <end position="298"/>
    </location>
</feature>
<evidence type="ECO:0000256" key="1">
    <source>
        <dbReference type="SAM" id="Coils"/>
    </source>
</evidence>
<feature type="coiled-coil region" evidence="1">
    <location>
        <begin position="131"/>
        <end position="162"/>
    </location>
</feature>
<dbReference type="PROSITE" id="PS50217">
    <property type="entry name" value="BZIP"/>
    <property type="match status" value="1"/>
</dbReference>
<gene>
    <name evidence="4" type="ORF">FisN_20Hh228</name>
</gene>
<sequence>MSAVATTTTASSTGKMQSTTLGLETASASVRPHEAKSPAPVEQLSTNLNTQSTTSLPKEELQPLIKSSSSLSGHKSSDYSEDDEGDDSKDDSQKQSIRPSGSKRTLLTHAKDGKMLSEKKLRRLEKNRLSARECRRRKREATENLERQINVLEGENLRLRLQLQIGEEAEDSRLRDQEKLTQDIDDLLKSGASEADIYAQLEEFKEKHADYGKSRRSAIEFHLKNIERLLMPTQTTSLVLQAMQGGAAQNVPETAPTEETKVSRGITMESTAGTNKLGVANTAARSANVQESGLSSSPLPVASPTIPRPTGPSSQSAIAADTNGSPNPNKMDPKALFQYLVNYLEVTPEQAAALKDSRYVAQELDGCLETALGVLGELRNRLAQTGDDLETEFDNVRSILTPTQAAKFLVWVANNSACMHMLNELWDRVYGNLPSSVQNDETSP</sequence>
<feature type="compositionally biased region" description="Basic and acidic residues" evidence="2">
    <location>
        <begin position="109"/>
        <end position="118"/>
    </location>
</feature>
<feature type="compositionally biased region" description="Low complexity" evidence="2">
    <location>
        <begin position="43"/>
        <end position="56"/>
    </location>
</feature>
<feature type="compositionally biased region" description="Polar residues" evidence="2">
    <location>
        <begin position="14"/>
        <end position="28"/>
    </location>
</feature>
<feature type="region of interest" description="Disordered" evidence="2">
    <location>
        <begin position="1"/>
        <end position="118"/>
    </location>
</feature>
<reference evidence="4 5" key="1">
    <citation type="journal article" date="2015" name="Plant Cell">
        <title>Oil accumulation by the oleaginous diatom Fistulifera solaris as revealed by the genome and transcriptome.</title>
        <authorList>
            <person name="Tanaka T."/>
            <person name="Maeda Y."/>
            <person name="Veluchamy A."/>
            <person name="Tanaka M."/>
            <person name="Abida H."/>
            <person name="Marechal E."/>
            <person name="Bowler C."/>
            <person name="Muto M."/>
            <person name="Sunaga Y."/>
            <person name="Tanaka M."/>
            <person name="Yoshino T."/>
            <person name="Taniguchi T."/>
            <person name="Fukuda Y."/>
            <person name="Nemoto M."/>
            <person name="Matsumoto M."/>
            <person name="Wong P.S."/>
            <person name="Aburatani S."/>
            <person name="Fujibuchi W."/>
        </authorList>
    </citation>
    <scope>NUCLEOTIDE SEQUENCE [LARGE SCALE GENOMIC DNA]</scope>
    <source>
        <strain evidence="4 5">JPCC DA0580</strain>
    </source>
</reference>
<dbReference type="InParanoid" id="A0A1Z5JPY7"/>
<feature type="compositionally biased region" description="Low complexity" evidence="2">
    <location>
        <begin position="1"/>
        <end position="13"/>
    </location>
</feature>
<dbReference type="CDD" id="cd14690">
    <property type="entry name" value="bZIP_CREB1"/>
    <property type="match status" value="1"/>
</dbReference>
<accession>A0A1Z5JPY7</accession>
<dbReference type="InterPro" id="IPR004827">
    <property type="entry name" value="bZIP"/>
</dbReference>
<dbReference type="EMBL" id="BDSP01000101">
    <property type="protein sequence ID" value="GAX16095.1"/>
    <property type="molecule type" value="Genomic_DNA"/>
</dbReference>
<feature type="domain" description="BZIP" evidence="3">
    <location>
        <begin position="117"/>
        <end position="164"/>
    </location>
</feature>
<dbReference type="Gene3D" id="1.20.5.170">
    <property type="match status" value="1"/>
</dbReference>
<organism evidence="4 5">
    <name type="scientific">Fistulifera solaris</name>
    <name type="common">Oleaginous diatom</name>
    <dbReference type="NCBI Taxonomy" id="1519565"/>
    <lineage>
        <taxon>Eukaryota</taxon>
        <taxon>Sar</taxon>
        <taxon>Stramenopiles</taxon>
        <taxon>Ochrophyta</taxon>
        <taxon>Bacillariophyta</taxon>
        <taxon>Bacillariophyceae</taxon>
        <taxon>Bacillariophycidae</taxon>
        <taxon>Naviculales</taxon>
        <taxon>Naviculaceae</taxon>
        <taxon>Fistulifera</taxon>
    </lineage>
</organism>
<dbReference type="GO" id="GO:0003700">
    <property type="term" value="F:DNA-binding transcription factor activity"/>
    <property type="evidence" value="ECO:0007669"/>
    <property type="project" value="InterPro"/>
</dbReference>
<evidence type="ECO:0000313" key="4">
    <source>
        <dbReference type="EMBL" id="GAX16095.1"/>
    </source>
</evidence>
<proteinExistence type="predicted"/>
<dbReference type="SMART" id="SM00338">
    <property type="entry name" value="BRLZ"/>
    <property type="match status" value="1"/>
</dbReference>
<dbReference type="OrthoDB" id="295274at2759"/>
<dbReference type="InterPro" id="IPR046347">
    <property type="entry name" value="bZIP_sf"/>
</dbReference>
<keyword evidence="1" id="KW-0175">Coiled coil</keyword>
<feature type="region of interest" description="Disordered" evidence="2">
    <location>
        <begin position="288"/>
        <end position="331"/>
    </location>
</feature>
<comment type="caution">
    <text evidence="4">The sequence shown here is derived from an EMBL/GenBank/DDBJ whole genome shotgun (WGS) entry which is preliminary data.</text>
</comment>
<dbReference type="Pfam" id="PF00170">
    <property type="entry name" value="bZIP_1"/>
    <property type="match status" value="1"/>
</dbReference>
<evidence type="ECO:0000313" key="5">
    <source>
        <dbReference type="Proteomes" id="UP000198406"/>
    </source>
</evidence>
<dbReference type="SUPFAM" id="SSF57959">
    <property type="entry name" value="Leucine zipper domain"/>
    <property type="match status" value="1"/>
</dbReference>
<name>A0A1Z5JPY7_FISSO</name>
<keyword evidence="5" id="KW-1185">Reference proteome</keyword>
<evidence type="ECO:0000256" key="2">
    <source>
        <dbReference type="SAM" id="MobiDB-lite"/>
    </source>
</evidence>
<protein>
    <recommendedName>
        <fullName evidence="3">BZIP domain-containing protein</fullName>
    </recommendedName>
</protein>
<feature type="compositionally biased region" description="Acidic residues" evidence="2">
    <location>
        <begin position="79"/>
        <end position="89"/>
    </location>
</feature>